<dbReference type="RefSeq" id="WP_047214594.1">
    <property type="nucleotide sequence ID" value="NZ_CP011568.3"/>
</dbReference>
<evidence type="ECO:0000313" key="2">
    <source>
        <dbReference type="Proteomes" id="UP000036700"/>
    </source>
</evidence>
<dbReference type="InterPro" id="IPR029069">
    <property type="entry name" value="HotDog_dom_sf"/>
</dbReference>
<protein>
    <submittedName>
        <fullName evidence="1">Uncharacterized protein</fullName>
    </submittedName>
</protein>
<proteinExistence type="predicted"/>
<keyword evidence="2" id="KW-1185">Reference proteome</keyword>
<dbReference type="PANTHER" id="PTHR31793:SF24">
    <property type="entry name" value="LONG-CHAIN ACYL-COA THIOESTERASE FADM"/>
    <property type="match status" value="1"/>
</dbReference>
<dbReference type="Proteomes" id="UP000036700">
    <property type="component" value="Chromosome"/>
</dbReference>
<dbReference type="KEGG" id="ptx:ABW99_11395"/>
<sequence length="146" mass="16133">MGQPFVRPITIRFRHCDPAGIVFYPRYFELMNDLVEDWFADGIGVSFAELHDELGKGIPTVNVQCRFAAPSRLGDVLECSVAVERLGNSSATLAIRFAGSDGNVRVQAELVIVLMDLRSARAVPWPEEMRAALGGYLVDNDSFDVE</sequence>
<dbReference type="STRING" id="445709.ABW99_11395"/>
<dbReference type="EMBL" id="CP011568">
    <property type="protein sequence ID" value="AKJ68730.1"/>
    <property type="molecule type" value="Genomic_DNA"/>
</dbReference>
<gene>
    <name evidence="1" type="ORF">ABW99_11395</name>
</gene>
<accession>A0A0G3EP06</accession>
<dbReference type="PANTHER" id="PTHR31793">
    <property type="entry name" value="4-HYDROXYBENZOYL-COA THIOESTERASE FAMILY MEMBER"/>
    <property type="match status" value="1"/>
</dbReference>
<name>A0A0G3EP06_9BURK</name>
<dbReference type="OrthoDB" id="21822at2"/>
<dbReference type="SUPFAM" id="SSF54637">
    <property type="entry name" value="Thioesterase/thiol ester dehydrase-isomerase"/>
    <property type="match status" value="1"/>
</dbReference>
<evidence type="ECO:0000313" key="1">
    <source>
        <dbReference type="EMBL" id="AKJ68730.1"/>
    </source>
</evidence>
<dbReference type="PATRIC" id="fig|445709.3.peg.2421"/>
<dbReference type="AlphaFoldDB" id="A0A0G3EP06"/>
<dbReference type="CDD" id="cd00586">
    <property type="entry name" value="4HBT"/>
    <property type="match status" value="1"/>
</dbReference>
<organism evidence="1 2">
    <name type="scientific">Pandoraea thiooxydans</name>
    <dbReference type="NCBI Taxonomy" id="445709"/>
    <lineage>
        <taxon>Bacteria</taxon>
        <taxon>Pseudomonadati</taxon>
        <taxon>Pseudomonadota</taxon>
        <taxon>Betaproteobacteria</taxon>
        <taxon>Burkholderiales</taxon>
        <taxon>Burkholderiaceae</taxon>
        <taxon>Pandoraea</taxon>
    </lineage>
</organism>
<reference evidence="2" key="1">
    <citation type="submission" date="2015-06" db="EMBL/GenBank/DDBJ databases">
        <authorList>
            <person name="Lim Y.L."/>
            <person name="Ee R."/>
            <person name="Yong D."/>
            <person name="How K.Y."/>
            <person name="Yin W.F."/>
            <person name="Chan K.G."/>
        </authorList>
    </citation>
    <scope>NUCLEOTIDE SEQUENCE [LARGE SCALE GENOMIC DNA]</scope>
    <source>
        <strain evidence="2">DSM 25325</strain>
    </source>
</reference>
<dbReference type="Gene3D" id="3.10.129.10">
    <property type="entry name" value="Hotdog Thioesterase"/>
    <property type="match status" value="1"/>
</dbReference>
<dbReference type="GO" id="GO:0047617">
    <property type="term" value="F:fatty acyl-CoA hydrolase activity"/>
    <property type="evidence" value="ECO:0007669"/>
    <property type="project" value="TreeGrafter"/>
</dbReference>
<dbReference type="InterPro" id="IPR050563">
    <property type="entry name" value="4-hydroxybenzoyl-CoA_TE"/>
</dbReference>
<dbReference type="Pfam" id="PF13279">
    <property type="entry name" value="4HBT_2"/>
    <property type="match status" value="1"/>
</dbReference>